<reference evidence="3" key="1">
    <citation type="submission" date="2014-11" db="EMBL/GenBank/DDBJ databases">
        <authorList>
            <person name="Wibberg D."/>
        </authorList>
    </citation>
    <scope>NUCLEOTIDE SEQUENCE [LARGE SCALE GENOMIC DNA]</scope>
    <source>
        <strain evidence="3">L3</strain>
    </source>
</reference>
<dbReference type="STRING" id="1006576.DTL3_0399"/>
<dbReference type="EMBL" id="LN824141">
    <property type="protein sequence ID" value="CEP77725.1"/>
    <property type="molecule type" value="Genomic_DNA"/>
</dbReference>
<proteinExistence type="predicted"/>
<evidence type="ECO:0000313" key="3">
    <source>
        <dbReference type="Proteomes" id="UP000032809"/>
    </source>
</evidence>
<dbReference type="Pfam" id="PF06949">
    <property type="entry name" value="DUF1292"/>
    <property type="match status" value="1"/>
</dbReference>
<feature type="compositionally biased region" description="Acidic residues" evidence="1">
    <location>
        <begin position="124"/>
        <end position="166"/>
    </location>
</feature>
<gene>
    <name evidence="2" type="ORF">DTL3_0399</name>
</gene>
<dbReference type="Proteomes" id="UP000032809">
    <property type="component" value="Chromosome I"/>
</dbReference>
<feature type="compositionally biased region" description="Acidic residues" evidence="1">
    <location>
        <begin position="93"/>
        <end position="112"/>
    </location>
</feature>
<dbReference type="HOGENOM" id="CLU_1600001_0_0_0"/>
<dbReference type="InterPro" id="IPR009711">
    <property type="entry name" value="UPF0473"/>
</dbReference>
<evidence type="ECO:0000256" key="1">
    <source>
        <dbReference type="SAM" id="MobiDB-lite"/>
    </source>
</evidence>
<evidence type="ECO:0000313" key="2">
    <source>
        <dbReference type="EMBL" id="CEP77725.1"/>
    </source>
</evidence>
<dbReference type="OrthoDB" id="47927at2"/>
<keyword evidence="3" id="KW-1185">Reference proteome</keyword>
<dbReference type="AlphaFoldDB" id="A0A0C7P0F5"/>
<dbReference type="KEGG" id="dtn:DTL3_0399"/>
<protein>
    <recommendedName>
        <fullName evidence="4">DUF1292 domain-containing protein</fullName>
    </recommendedName>
</protein>
<evidence type="ECO:0008006" key="4">
    <source>
        <dbReference type="Google" id="ProtNLM"/>
    </source>
</evidence>
<feature type="region of interest" description="Disordered" evidence="1">
    <location>
        <begin position="93"/>
        <end position="166"/>
    </location>
</feature>
<name>A0A0C7P0F5_DEFTU</name>
<feature type="compositionally biased region" description="Basic and acidic residues" evidence="1">
    <location>
        <begin position="113"/>
        <end position="123"/>
    </location>
</feature>
<sequence length="166" mass="20080">MEDMEFFTLTDEKGNENDFMFLKELEIDGKTYWICQEAIRDEEKQEMILNGVVAFAVEKEEGKIYLNSIDDEDEFKKVSDVWESIEDEVFSSFDLENESDFEEYDVDFSEDDYSQKDEDTYSKDEDEDEDEDFDEDWFIEDEDDEDYEEYDDFDDDLDDDDFKYGF</sequence>
<organism evidence="2 3">
    <name type="scientific">Defluviitoga tunisiensis</name>
    <dbReference type="NCBI Taxonomy" id="1006576"/>
    <lineage>
        <taxon>Bacteria</taxon>
        <taxon>Thermotogati</taxon>
        <taxon>Thermotogota</taxon>
        <taxon>Thermotogae</taxon>
        <taxon>Petrotogales</taxon>
        <taxon>Petrotogaceae</taxon>
        <taxon>Defluviitoga</taxon>
    </lineage>
</organism>
<accession>A0A0C7P0F5</accession>